<reference evidence="2" key="1">
    <citation type="submission" date="2021-07" db="EMBL/GenBank/DDBJ databases">
        <authorList>
            <person name="Durling M."/>
        </authorList>
    </citation>
    <scope>NUCLEOTIDE SEQUENCE</scope>
</reference>
<feature type="region of interest" description="Disordered" evidence="1">
    <location>
        <begin position="176"/>
        <end position="224"/>
    </location>
</feature>
<feature type="compositionally biased region" description="Pro residues" evidence="1">
    <location>
        <begin position="1"/>
        <end position="10"/>
    </location>
</feature>
<organism evidence="2 3">
    <name type="scientific">Hymenoscyphus fraxineus</name>
    <dbReference type="NCBI Taxonomy" id="746836"/>
    <lineage>
        <taxon>Eukaryota</taxon>
        <taxon>Fungi</taxon>
        <taxon>Dikarya</taxon>
        <taxon>Ascomycota</taxon>
        <taxon>Pezizomycotina</taxon>
        <taxon>Leotiomycetes</taxon>
        <taxon>Helotiales</taxon>
        <taxon>Helotiaceae</taxon>
        <taxon>Hymenoscyphus</taxon>
    </lineage>
</organism>
<comment type="caution">
    <text evidence="2">The sequence shown here is derived from an EMBL/GenBank/DDBJ whole genome shotgun (WGS) entry which is preliminary data.</text>
</comment>
<feature type="region of interest" description="Disordered" evidence="1">
    <location>
        <begin position="1"/>
        <end position="22"/>
    </location>
</feature>
<evidence type="ECO:0000313" key="3">
    <source>
        <dbReference type="Proteomes" id="UP000696280"/>
    </source>
</evidence>
<dbReference type="Proteomes" id="UP000696280">
    <property type="component" value="Unassembled WGS sequence"/>
</dbReference>
<sequence length="256" mass="26834">MPPPMAPPIRAPGGDPNDPDRGKPYFYALQVRSLRDNVIAACQLQGPNAAAEFQQIFTANARKAKAMFGDQVYQLTWYAEYHTAFEIAQKVGIKYSINDFGIPMPPPMTQGQIEALMARRAAARASASSSNVAASSGVTAPVSPAVAALSGSAASSNVAASSDAVAKAAGQASQSLNSSKSKTHGIISSSQVAPEGAVSDEGQTEGRIPRTPTHIFHGENKPTPPLGVNERPQFSAHCTARNAFSGFIGHDQERAM</sequence>
<dbReference type="OrthoDB" id="10530250at2759"/>
<dbReference type="AlphaFoldDB" id="A0A9N9L357"/>
<protein>
    <submittedName>
        <fullName evidence="2">Uncharacterized protein</fullName>
    </submittedName>
</protein>
<accession>A0A9N9L357</accession>
<proteinExistence type="predicted"/>
<evidence type="ECO:0000313" key="2">
    <source>
        <dbReference type="EMBL" id="CAG8956717.1"/>
    </source>
</evidence>
<dbReference type="EMBL" id="CAJVRL010000072">
    <property type="protein sequence ID" value="CAG8956717.1"/>
    <property type="molecule type" value="Genomic_DNA"/>
</dbReference>
<evidence type="ECO:0000256" key="1">
    <source>
        <dbReference type="SAM" id="MobiDB-lite"/>
    </source>
</evidence>
<gene>
    <name evidence="2" type="ORF">HYFRA_00012261</name>
</gene>
<feature type="compositionally biased region" description="Polar residues" evidence="1">
    <location>
        <begin position="176"/>
        <end position="192"/>
    </location>
</feature>
<keyword evidence="3" id="KW-1185">Reference proteome</keyword>
<name>A0A9N9L357_9HELO</name>